<comment type="function">
    <text evidence="2 6">The glycine cleavage system catalyzes the degradation of glycine. The P protein binds the alpha-amino group of glycine through its pyridoxal phosphate cofactor; CO(2) is released and the remaining methylamine moiety is then transferred to the lipoamide cofactor of the H protein.</text>
</comment>
<dbReference type="PANTHER" id="PTHR11773">
    <property type="entry name" value="GLYCINE DEHYDROGENASE, DECARBOXYLATING"/>
    <property type="match status" value="1"/>
</dbReference>
<evidence type="ECO:0000256" key="1">
    <source>
        <dbReference type="ARBA" id="ARBA00001933"/>
    </source>
</evidence>
<dbReference type="InterPro" id="IPR015421">
    <property type="entry name" value="PyrdxlP-dep_Trfase_major"/>
</dbReference>
<dbReference type="HOGENOM" id="CLU_004620_5_0_9"/>
<dbReference type="KEGG" id="amt:Amet_1357"/>
<dbReference type="SUPFAM" id="SSF53383">
    <property type="entry name" value="PLP-dependent transferases"/>
    <property type="match status" value="1"/>
</dbReference>
<feature type="domain" description="Glycine cleavage system P-protein N-terminal" evidence="8">
    <location>
        <begin position="35"/>
        <end position="308"/>
    </location>
</feature>
<keyword evidence="4 6" id="KW-0560">Oxidoreductase</keyword>
<feature type="modified residue" description="N6-(pyridoxal phosphate)lysine" evidence="6">
    <location>
        <position position="272"/>
    </location>
</feature>
<evidence type="ECO:0000313" key="11">
    <source>
        <dbReference type="Proteomes" id="UP000001572"/>
    </source>
</evidence>
<dbReference type="FunFam" id="3.40.640.10:FF:000034">
    <property type="entry name" value="Probable glycine dehydrogenase (decarboxylating) subunit 2"/>
    <property type="match status" value="1"/>
</dbReference>
<dbReference type="PANTHER" id="PTHR11773:SF1">
    <property type="entry name" value="GLYCINE DEHYDROGENASE (DECARBOXYLATING), MITOCHONDRIAL"/>
    <property type="match status" value="1"/>
</dbReference>
<comment type="subunit">
    <text evidence="6">The glycine cleavage system is composed of four proteins: P, T, L and H. In this organism, the P 'protein' is a heterodimer of two subunits.</text>
</comment>
<dbReference type="Gene3D" id="3.90.1150.10">
    <property type="entry name" value="Aspartate Aminotransferase, domain 1"/>
    <property type="match status" value="1"/>
</dbReference>
<evidence type="ECO:0000256" key="2">
    <source>
        <dbReference type="ARBA" id="ARBA00003788"/>
    </source>
</evidence>
<dbReference type="OrthoDB" id="9801272at2"/>
<dbReference type="EMBL" id="CP000724">
    <property type="protein sequence ID" value="ABR47557.1"/>
    <property type="molecule type" value="Genomic_DNA"/>
</dbReference>
<dbReference type="InterPro" id="IPR015424">
    <property type="entry name" value="PyrdxlP-dep_Trfase"/>
</dbReference>
<dbReference type="EC" id="1.4.4.2" evidence="6"/>
<dbReference type="AlphaFoldDB" id="A6TMY9"/>
<accession>A6TMY9</accession>
<evidence type="ECO:0000256" key="5">
    <source>
        <dbReference type="ARBA" id="ARBA00049026"/>
    </source>
</evidence>
<keyword evidence="11" id="KW-1185">Reference proteome</keyword>
<evidence type="ECO:0000256" key="4">
    <source>
        <dbReference type="ARBA" id="ARBA00023002"/>
    </source>
</evidence>
<dbReference type="FunFam" id="3.90.1150.10:FF:000014">
    <property type="entry name" value="Probable glycine dehydrogenase (decarboxylating) subunit 2"/>
    <property type="match status" value="1"/>
</dbReference>
<dbReference type="GO" id="GO:0030170">
    <property type="term" value="F:pyridoxal phosphate binding"/>
    <property type="evidence" value="ECO:0007669"/>
    <property type="project" value="TreeGrafter"/>
</dbReference>
<dbReference type="Gene3D" id="6.20.440.10">
    <property type="match status" value="1"/>
</dbReference>
<feature type="domain" description="Glycine dehydrogenase C-terminal" evidence="9">
    <location>
        <begin position="351"/>
        <end position="452"/>
    </location>
</feature>
<name>A6TMY9_ALKMQ</name>
<proteinExistence type="inferred from homology"/>
<feature type="region of interest" description="Disordered" evidence="7">
    <location>
        <begin position="454"/>
        <end position="486"/>
    </location>
</feature>
<dbReference type="Gene3D" id="3.40.640.10">
    <property type="entry name" value="Type I PLP-dependent aspartate aminotransferase-like (Major domain)"/>
    <property type="match status" value="1"/>
</dbReference>
<dbReference type="CDD" id="cd00613">
    <property type="entry name" value="GDC-P"/>
    <property type="match status" value="1"/>
</dbReference>
<keyword evidence="3 6" id="KW-0663">Pyridoxal phosphate</keyword>
<evidence type="ECO:0000259" key="9">
    <source>
        <dbReference type="Pfam" id="PF21478"/>
    </source>
</evidence>
<dbReference type="Pfam" id="PF21478">
    <property type="entry name" value="GcvP2_C"/>
    <property type="match status" value="1"/>
</dbReference>
<comment type="catalytic activity">
    <reaction evidence="5 6">
        <text>N(6)-[(R)-lipoyl]-L-lysyl-[glycine-cleavage complex H protein] + glycine + H(+) = N(6)-[(R)-S(8)-aminomethyldihydrolipoyl]-L-lysyl-[glycine-cleavage complex H protein] + CO2</text>
        <dbReference type="Rhea" id="RHEA:24304"/>
        <dbReference type="Rhea" id="RHEA-COMP:10494"/>
        <dbReference type="Rhea" id="RHEA-COMP:10495"/>
        <dbReference type="ChEBI" id="CHEBI:15378"/>
        <dbReference type="ChEBI" id="CHEBI:16526"/>
        <dbReference type="ChEBI" id="CHEBI:57305"/>
        <dbReference type="ChEBI" id="CHEBI:83099"/>
        <dbReference type="ChEBI" id="CHEBI:83143"/>
        <dbReference type="EC" id="1.4.4.2"/>
    </reaction>
</comment>
<evidence type="ECO:0000256" key="3">
    <source>
        <dbReference type="ARBA" id="ARBA00022898"/>
    </source>
</evidence>
<dbReference type="HAMAP" id="MF_00713">
    <property type="entry name" value="GcvPB"/>
    <property type="match status" value="1"/>
</dbReference>
<evidence type="ECO:0000259" key="8">
    <source>
        <dbReference type="Pfam" id="PF02347"/>
    </source>
</evidence>
<dbReference type="Proteomes" id="UP000001572">
    <property type="component" value="Chromosome"/>
</dbReference>
<evidence type="ECO:0000313" key="10">
    <source>
        <dbReference type="EMBL" id="ABR47557.1"/>
    </source>
</evidence>
<dbReference type="InterPro" id="IPR023012">
    <property type="entry name" value="GcvPB"/>
</dbReference>
<gene>
    <name evidence="6" type="primary">gcvPB</name>
    <name evidence="10" type="ordered locus">Amet_1357</name>
</gene>
<dbReference type="STRING" id="293826.Amet_1357"/>
<dbReference type="GO" id="GO:0005829">
    <property type="term" value="C:cytosol"/>
    <property type="evidence" value="ECO:0007669"/>
    <property type="project" value="TreeGrafter"/>
</dbReference>
<organism evidence="10 11">
    <name type="scientific">Alkaliphilus metalliredigens (strain QYMF)</name>
    <dbReference type="NCBI Taxonomy" id="293826"/>
    <lineage>
        <taxon>Bacteria</taxon>
        <taxon>Bacillati</taxon>
        <taxon>Bacillota</taxon>
        <taxon>Clostridia</taxon>
        <taxon>Peptostreptococcales</taxon>
        <taxon>Natronincolaceae</taxon>
        <taxon>Alkaliphilus</taxon>
    </lineage>
</organism>
<dbReference type="GO" id="GO:0019464">
    <property type="term" value="P:glycine decarboxylation via glycine cleavage system"/>
    <property type="evidence" value="ECO:0007669"/>
    <property type="project" value="UniProtKB-UniRule"/>
</dbReference>
<dbReference type="eggNOG" id="COG1003">
    <property type="taxonomic scope" value="Bacteria"/>
</dbReference>
<dbReference type="InterPro" id="IPR020581">
    <property type="entry name" value="GDC_P"/>
</dbReference>
<dbReference type="InterPro" id="IPR049315">
    <property type="entry name" value="GDC-P_N"/>
</dbReference>
<evidence type="ECO:0000256" key="7">
    <source>
        <dbReference type="SAM" id="MobiDB-lite"/>
    </source>
</evidence>
<reference evidence="11" key="1">
    <citation type="journal article" date="2016" name="Genome Announc.">
        <title>Complete genome sequence of Alkaliphilus metalliredigens strain QYMF, an alkaliphilic and metal-reducing bacterium isolated from borax-contaminated leachate ponds.</title>
        <authorList>
            <person name="Hwang C."/>
            <person name="Copeland A."/>
            <person name="Lucas S."/>
            <person name="Lapidus A."/>
            <person name="Barry K."/>
            <person name="Detter J.C."/>
            <person name="Glavina Del Rio T."/>
            <person name="Hammon N."/>
            <person name="Israni S."/>
            <person name="Dalin E."/>
            <person name="Tice H."/>
            <person name="Pitluck S."/>
            <person name="Chertkov O."/>
            <person name="Brettin T."/>
            <person name="Bruce D."/>
            <person name="Han C."/>
            <person name="Schmutz J."/>
            <person name="Larimer F."/>
            <person name="Land M.L."/>
            <person name="Hauser L."/>
            <person name="Kyrpides N."/>
            <person name="Mikhailova N."/>
            <person name="Ye Q."/>
            <person name="Zhou J."/>
            <person name="Richardson P."/>
            <person name="Fields M.W."/>
        </authorList>
    </citation>
    <scope>NUCLEOTIDE SEQUENCE [LARGE SCALE GENOMIC DNA]</scope>
    <source>
        <strain evidence="11">QYMF</strain>
    </source>
</reference>
<dbReference type="GO" id="GO:0004375">
    <property type="term" value="F:glycine dehydrogenase (decarboxylating) activity"/>
    <property type="evidence" value="ECO:0007669"/>
    <property type="project" value="UniProtKB-EC"/>
</dbReference>
<sequence length="486" mass="53543">MKKYNQLSFELSKPGRIAYQLPACDVPEVNLSEILPAEMIRDQDVELPELSQGDVMRHYTLLSNKNFGVDTGFYPLGSCTMKYNPKVNEDIARLAGFSHIHPYQPEETVQGALALTYELDQMLSEITGMERVTLQPVAGSHGEMTGLMIIKAYHESRGDHKRKKIICPDSAHGTNPASAAVAGFDIIEVKSNDQGEVDVESLKAVLSDEVAGLMLTNPNTLGLFETNIKEMAQLVHEAGGLLYYDGANTNAIMGKTRPGDMGFDVVHLNLHKTFATPHGGGGPGSGPVGVRKDLVPFLPTPVVEKKEDRYILDYDRPQSIGKVSTFYGNFGVTVKAFAYILSMGGDGLKKASEMAVLNANYLMHLLKDHYEVAVNRVCKHEFVLAGLKKEIAEMSTLNIAKRLLDYGYHPPTVYFPLIVREAMMFEPTETESKETLDQFADALIKIAQEAKDNPELVSSAPQHTSVGRLDEAKAARSPVVKWQRSQ</sequence>
<dbReference type="InterPro" id="IPR015422">
    <property type="entry name" value="PyrdxlP-dep_Trfase_small"/>
</dbReference>
<dbReference type="GO" id="GO:0016594">
    <property type="term" value="F:glycine binding"/>
    <property type="evidence" value="ECO:0007669"/>
    <property type="project" value="TreeGrafter"/>
</dbReference>
<protein>
    <recommendedName>
        <fullName evidence="6">Probable glycine dehydrogenase (decarboxylating) subunit 2</fullName>
        <ecNumber evidence="6">1.4.4.2</ecNumber>
    </recommendedName>
    <alternativeName>
        <fullName evidence="6">Glycine cleavage system P-protein subunit 2</fullName>
    </alternativeName>
    <alternativeName>
        <fullName evidence="6">Glycine decarboxylase subunit 2</fullName>
    </alternativeName>
    <alternativeName>
        <fullName evidence="6">Glycine dehydrogenase (aminomethyl-transferring) subunit 2</fullName>
    </alternativeName>
</protein>
<dbReference type="NCBIfam" id="NF003346">
    <property type="entry name" value="PRK04366.1"/>
    <property type="match status" value="1"/>
</dbReference>
<dbReference type="GO" id="GO:0005960">
    <property type="term" value="C:glycine cleavage complex"/>
    <property type="evidence" value="ECO:0007669"/>
    <property type="project" value="TreeGrafter"/>
</dbReference>
<dbReference type="InterPro" id="IPR049316">
    <property type="entry name" value="GDC-P_C"/>
</dbReference>
<comment type="similarity">
    <text evidence="6">Belongs to the GcvP family. C-terminal subunit subfamily.</text>
</comment>
<comment type="cofactor">
    <cofactor evidence="1 6">
        <name>pyridoxal 5'-phosphate</name>
        <dbReference type="ChEBI" id="CHEBI:597326"/>
    </cofactor>
</comment>
<dbReference type="RefSeq" id="WP_012062598.1">
    <property type="nucleotide sequence ID" value="NC_009633.1"/>
</dbReference>
<dbReference type="Pfam" id="PF02347">
    <property type="entry name" value="GDC-P"/>
    <property type="match status" value="1"/>
</dbReference>
<evidence type="ECO:0000256" key="6">
    <source>
        <dbReference type="HAMAP-Rule" id="MF_00713"/>
    </source>
</evidence>